<organism evidence="5 6">
    <name type="scientific">Cryptococcus amylolentus CBS 6273</name>
    <dbReference type="NCBI Taxonomy" id="1296118"/>
    <lineage>
        <taxon>Eukaryota</taxon>
        <taxon>Fungi</taxon>
        <taxon>Dikarya</taxon>
        <taxon>Basidiomycota</taxon>
        <taxon>Agaricomycotina</taxon>
        <taxon>Tremellomycetes</taxon>
        <taxon>Tremellales</taxon>
        <taxon>Cryptococcaceae</taxon>
        <taxon>Cryptococcus</taxon>
    </lineage>
</organism>
<dbReference type="Gene3D" id="1.20.140.50">
    <property type="entry name" value="alix/aip1 like domains"/>
    <property type="match status" value="1"/>
</dbReference>
<dbReference type="PANTHER" id="PTHR23030:SF39">
    <property type="entry name" value="PROGRAMMED CELL DEATH 6-INTERACTING PROTEIN"/>
    <property type="match status" value="1"/>
</dbReference>
<evidence type="ECO:0000313" key="6">
    <source>
        <dbReference type="Proteomes" id="UP000095149"/>
    </source>
</evidence>
<dbReference type="PROSITE" id="PS51180">
    <property type="entry name" value="BRO1"/>
    <property type="match status" value="1"/>
</dbReference>
<dbReference type="OrthoDB" id="64867at2759"/>
<dbReference type="Pfam" id="PF03097">
    <property type="entry name" value="BRO1"/>
    <property type="match status" value="1"/>
</dbReference>
<feature type="compositionally biased region" description="Polar residues" evidence="3">
    <location>
        <begin position="780"/>
        <end position="791"/>
    </location>
</feature>
<proteinExistence type="inferred from homology"/>
<dbReference type="Pfam" id="PF13949">
    <property type="entry name" value="ALIX_LYPXL_bnd"/>
    <property type="match status" value="1"/>
</dbReference>
<dbReference type="Gene3D" id="1.25.40.280">
    <property type="entry name" value="alix/aip1 like domains"/>
    <property type="match status" value="1"/>
</dbReference>
<dbReference type="Proteomes" id="UP000095149">
    <property type="component" value="Unassembled WGS sequence"/>
</dbReference>
<evidence type="ECO:0000259" key="4">
    <source>
        <dbReference type="PROSITE" id="PS51180"/>
    </source>
</evidence>
<dbReference type="InterPro" id="IPR025304">
    <property type="entry name" value="ALIX_V_dom"/>
</dbReference>
<feature type="region of interest" description="Disordered" evidence="3">
    <location>
        <begin position="757"/>
        <end position="886"/>
    </location>
</feature>
<dbReference type="PANTHER" id="PTHR23030">
    <property type="entry name" value="PCD6 INTERACTING PROTEIN-RELATED"/>
    <property type="match status" value="1"/>
</dbReference>
<comment type="similarity">
    <text evidence="1">Belongs to the palA/RIM20 family.</text>
</comment>
<reference evidence="5 6" key="1">
    <citation type="submission" date="2016-06" db="EMBL/GenBank/DDBJ databases">
        <title>Evolution of pathogenesis and genome organization in the Tremellales.</title>
        <authorList>
            <person name="Cuomo C."/>
            <person name="Litvintseva A."/>
            <person name="Heitman J."/>
            <person name="Chen Y."/>
            <person name="Sun S."/>
            <person name="Springer D."/>
            <person name="Dromer F."/>
            <person name="Young S."/>
            <person name="Zeng Q."/>
            <person name="Chapman S."/>
            <person name="Gujja S."/>
            <person name="Saif S."/>
            <person name="Birren B."/>
        </authorList>
    </citation>
    <scope>NUCLEOTIDE SEQUENCE [LARGE SCALE GENOMIC DNA]</scope>
    <source>
        <strain evidence="5 6">CBS 6273</strain>
    </source>
</reference>
<gene>
    <name evidence="5" type="ORF">I350_07129</name>
</gene>
<feature type="domain" description="BRO1" evidence="4">
    <location>
        <begin position="11"/>
        <end position="423"/>
    </location>
</feature>
<dbReference type="InterPro" id="IPR004328">
    <property type="entry name" value="BRO1_dom"/>
</dbReference>
<dbReference type="AlphaFoldDB" id="A0A1E3JDL0"/>
<dbReference type="GO" id="GO:0005768">
    <property type="term" value="C:endosome"/>
    <property type="evidence" value="ECO:0007669"/>
    <property type="project" value="TreeGrafter"/>
</dbReference>
<protein>
    <submittedName>
        <fullName evidence="5">pH-response regulator protein palA/RIM20</fullName>
    </submittedName>
</protein>
<evidence type="ECO:0000313" key="5">
    <source>
        <dbReference type="EMBL" id="ODN98978.1"/>
    </source>
</evidence>
<keyword evidence="2" id="KW-0175">Coiled coil</keyword>
<evidence type="ECO:0000256" key="2">
    <source>
        <dbReference type="SAM" id="Coils"/>
    </source>
</evidence>
<dbReference type="SMART" id="SM01041">
    <property type="entry name" value="BRO1"/>
    <property type="match status" value="1"/>
</dbReference>
<name>A0A1E3JDL0_9TREE</name>
<comment type="caution">
    <text evidence="5">The sequence shown here is derived from an EMBL/GenBank/DDBJ whole genome shotgun (WGS) entry which is preliminary data.</text>
</comment>
<sequence>MSTLANSIQSNFLDLPTKTATPQPTFAKHLLDYISTHFRDAHPEAFKQDVDILVSMRRDWVEAKSEAHPEVVKAYMRYHAQLAFLATKFPSDIGLQFAYFLPFPPTFSLSPDSPISLSSLTYERASVLFNTAALYASMAASERRAEAESIKRAIGYLTSAAGVLEYLIKNVLPTLKSEVSSPQAAGYDMTESFLGAVKEFVLAEAQECYWQQAVLAGSYKNGLIAKLSMKVSEYYKAALSSMNAAEYPSAAFFPATWVAHITTKQMHFEAAAQFRLSQDDLEKSRYGEEIARLRVAESLAKKGLDAAKRGVTDSVTTDLKQLQATVKSSLERAVRDNDLVYVSPIPPANQLAPVNGVGMVKVNIPTEVAEPVAWLMGGQAGMEPLFSALVPYGVHLALSIYDDRKDTLVRSLDGKREELDGLAASTLQSLNLPGSIQALERPVGLPPSLLKKAEEVESSGGTDRIRGLLNQVQRIARSNTQALNDAMDILDQEATEEETVLERQPEMKGTRMPSHVANQQLIGMAAQYEATIKQAAGSDATVRTKWEEWARLIGLLAGGEDTINDYVPSTGAASGSLPPSVRPLRASLEQLDDQIAHRARIINEAKHISAADDIRPQVLQEATRLAHGGTGDVKTEWFEDIFHKALDKYEGLRREIDEEAEKQDELLNQIRTQNEEFLSQRKDDPIVKERERRLQDMDLAYWKWREIVDNAEEGIKFYNSFAEMLGQFKATCTQFLNSRRQDINQITAQLQNIHVTQSEPQYQPSPEPAYIAPPAAQVHPSASPSPAHYQSPSPPTPAPAPRLPSPPRTFLAHPSSSNWESAEFLPPPPPPPILRSGGVQSQPKVAPQAATPRRVTRASAAAGNHEATERNKYSSGTPRRKGGGVV</sequence>
<accession>A0A1E3JDL0</accession>
<feature type="compositionally biased region" description="Pro residues" evidence="3">
    <location>
        <begin position="792"/>
        <end position="807"/>
    </location>
</feature>
<evidence type="ECO:0000256" key="3">
    <source>
        <dbReference type="SAM" id="MobiDB-lite"/>
    </source>
</evidence>
<feature type="coiled-coil region" evidence="2">
    <location>
        <begin position="642"/>
        <end position="676"/>
    </location>
</feature>
<dbReference type="Gene3D" id="1.20.120.560">
    <property type="entry name" value="alix/aip1 in complex with the ypdl late domain"/>
    <property type="match status" value="1"/>
</dbReference>
<dbReference type="InterPro" id="IPR038499">
    <property type="entry name" value="BRO1_sf"/>
</dbReference>
<dbReference type="CDD" id="cd09241">
    <property type="entry name" value="BRO1_ScRim20-like"/>
    <property type="match status" value="1"/>
</dbReference>
<evidence type="ECO:0000256" key="1">
    <source>
        <dbReference type="ARBA" id="ARBA00038154"/>
    </source>
</evidence>
<dbReference type="EMBL" id="MEKH01000012">
    <property type="protein sequence ID" value="ODN98978.1"/>
    <property type="molecule type" value="Genomic_DNA"/>
</dbReference>